<dbReference type="STRING" id="560819.SAMN05428998_1248"/>
<reference evidence="4 5" key="1">
    <citation type="submission" date="2017-04" db="EMBL/GenBank/DDBJ databases">
        <authorList>
            <person name="Afonso C.L."/>
            <person name="Miller P.J."/>
            <person name="Scott M.A."/>
            <person name="Spackman E."/>
            <person name="Goraichik I."/>
            <person name="Dimitrov K.M."/>
            <person name="Suarez D.L."/>
            <person name="Swayne D.E."/>
        </authorList>
    </citation>
    <scope>NUCLEOTIDE SEQUENCE [LARGE SCALE GENOMIC DNA]</scope>
    <source>
        <strain evidence="4 5">USBA 355</strain>
    </source>
</reference>
<dbReference type="EMBL" id="FWZX01000024">
    <property type="protein sequence ID" value="SMF62347.1"/>
    <property type="molecule type" value="Genomic_DNA"/>
</dbReference>
<dbReference type="AlphaFoldDB" id="A0A1Y6CM91"/>
<protein>
    <recommendedName>
        <fullName evidence="3">DUF374 domain-containing protein</fullName>
    </recommendedName>
</protein>
<gene>
    <name evidence="4" type="ORF">SAMN05428998_1248</name>
</gene>
<sequence>MSLAKRFARSDRGRRLLAGAIALYIRLVHRTTRWERELPEATRALIEGGRPCVVAFWHGRMLVMRGAWTDRPERLHVLISGHRDGRLISTALEGLGFPSVSGSSRRGGATALRAMGRELAQGACVAITPDGPKGPRMRVKPGAIKAAQLAGVPIVPVSGSARPARLLDSWDRFLLLRPFGRARIVWGEPLAVPRRAGEAELEALAEELERRLIALTEQADRACGQVPVAPDPRPAPRATATIGRRAPLAPAD</sequence>
<keyword evidence="1" id="KW-0175">Coiled coil</keyword>
<feature type="coiled-coil region" evidence="1">
    <location>
        <begin position="198"/>
        <end position="225"/>
    </location>
</feature>
<dbReference type="Pfam" id="PF04028">
    <property type="entry name" value="DUF374"/>
    <property type="match status" value="1"/>
</dbReference>
<dbReference type="CDD" id="cd07983">
    <property type="entry name" value="LPLAT_DUF374-like"/>
    <property type="match status" value="1"/>
</dbReference>
<feature type="region of interest" description="Disordered" evidence="2">
    <location>
        <begin position="225"/>
        <end position="252"/>
    </location>
</feature>
<evidence type="ECO:0000313" key="5">
    <source>
        <dbReference type="Proteomes" id="UP000192917"/>
    </source>
</evidence>
<proteinExistence type="predicted"/>
<dbReference type="SUPFAM" id="SSF69593">
    <property type="entry name" value="Glycerol-3-phosphate (1)-acyltransferase"/>
    <property type="match status" value="1"/>
</dbReference>
<dbReference type="Proteomes" id="UP000192917">
    <property type="component" value="Unassembled WGS sequence"/>
</dbReference>
<accession>A0A1Y6CM91</accession>
<feature type="domain" description="DUF374" evidence="3">
    <location>
        <begin position="69"/>
        <end position="136"/>
    </location>
</feature>
<dbReference type="RefSeq" id="WP_085125065.1">
    <property type="nucleotide sequence ID" value="NZ_FWZX01000024.1"/>
</dbReference>
<evidence type="ECO:0000313" key="4">
    <source>
        <dbReference type="EMBL" id="SMF62347.1"/>
    </source>
</evidence>
<organism evidence="4 5">
    <name type="scientific">Tistlia consotensis USBA 355</name>
    <dbReference type="NCBI Taxonomy" id="560819"/>
    <lineage>
        <taxon>Bacteria</taxon>
        <taxon>Pseudomonadati</taxon>
        <taxon>Pseudomonadota</taxon>
        <taxon>Alphaproteobacteria</taxon>
        <taxon>Rhodospirillales</taxon>
        <taxon>Rhodovibrionaceae</taxon>
        <taxon>Tistlia</taxon>
    </lineage>
</organism>
<name>A0A1Y6CM91_9PROT</name>
<evidence type="ECO:0000256" key="2">
    <source>
        <dbReference type="SAM" id="MobiDB-lite"/>
    </source>
</evidence>
<dbReference type="InterPro" id="IPR007172">
    <property type="entry name" value="DUF374"/>
</dbReference>
<keyword evidence="5" id="KW-1185">Reference proteome</keyword>
<feature type="compositionally biased region" description="Low complexity" evidence="2">
    <location>
        <begin position="236"/>
        <end position="252"/>
    </location>
</feature>
<evidence type="ECO:0000259" key="3">
    <source>
        <dbReference type="Pfam" id="PF04028"/>
    </source>
</evidence>
<evidence type="ECO:0000256" key="1">
    <source>
        <dbReference type="SAM" id="Coils"/>
    </source>
</evidence>